<evidence type="ECO:0000313" key="9">
    <source>
        <dbReference type="EMBL" id="RMI02382.1"/>
    </source>
</evidence>
<dbReference type="HAMAP" id="MF_00656">
    <property type="entry name" value="PQQ_syn_PqqA"/>
    <property type="match status" value="1"/>
</dbReference>
<dbReference type="EMBL" id="JAMYBS010000001">
    <property type="protein sequence ID" value="MCO7543184.1"/>
    <property type="molecule type" value="Genomic_DNA"/>
</dbReference>
<evidence type="ECO:0000313" key="10">
    <source>
        <dbReference type="Proteomes" id="UP000269134"/>
    </source>
</evidence>
<reference evidence="8" key="2">
    <citation type="submission" date="2022-06" db="EMBL/GenBank/DDBJ databases">
        <title>Detection of beta-lactamases in bacteria of animal origin.</title>
        <authorList>
            <person name="Mlynarcik P."/>
            <person name="Zdarska V."/>
            <person name="Chudobova H."/>
            <person name="Prochazkova P."/>
            <person name="Hricova K."/>
            <person name="Mezerova K."/>
            <person name="Bardon J."/>
            <person name="Dolejska M."/>
            <person name="Sukkar I."/>
            <person name="Kolar M."/>
        </authorList>
    </citation>
    <scope>NUCLEOTIDE SEQUENCE</scope>
    <source>
        <strain evidence="8">S 300-3</strain>
    </source>
</reference>
<dbReference type="EMBL" id="RFFL01000003">
    <property type="protein sequence ID" value="RMI02382.1"/>
    <property type="molecule type" value="Genomic_DNA"/>
</dbReference>
<dbReference type="GO" id="GO:0018189">
    <property type="term" value="P:pyrroloquinoline quinone biosynthetic process"/>
    <property type="evidence" value="ECO:0007669"/>
    <property type="project" value="UniProtKB-UniRule"/>
</dbReference>
<dbReference type="AlphaFoldDB" id="A0AA41WHL9"/>
<protein>
    <recommendedName>
        <fullName evidence="3 7">Coenzyme PQQ synthesis protein A</fullName>
    </recommendedName>
    <alternativeName>
        <fullName evidence="6 7">Pyrroloquinoline quinone biosynthesis protein A</fullName>
    </alternativeName>
</protein>
<keyword evidence="10" id="KW-1185">Reference proteome</keyword>
<evidence type="ECO:0000256" key="5">
    <source>
        <dbReference type="ARBA" id="ARBA00024749"/>
    </source>
</evidence>
<accession>A0AA41WHL9</accession>
<dbReference type="NCBIfam" id="TIGR02107">
    <property type="entry name" value="PQQ_syn_pqqA"/>
    <property type="match status" value="1"/>
</dbReference>
<dbReference type="Proteomes" id="UP000269134">
    <property type="component" value="Unassembled WGS sequence"/>
</dbReference>
<comment type="similarity">
    <text evidence="2 7">Belongs to the PqqA family.</text>
</comment>
<dbReference type="InterPro" id="IPR011725">
    <property type="entry name" value="PQQ_synth_PqqA"/>
</dbReference>
<evidence type="ECO:0000256" key="1">
    <source>
        <dbReference type="ARBA" id="ARBA00004886"/>
    </source>
</evidence>
<evidence type="ECO:0000256" key="7">
    <source>
        <dbReference type="HAMAP-Rule" id="MF_00656"/>
    </source>
</evidence>
<evidence type="ECO:0000256" key="3">
    <source>
        <dbReference type="ARBA" id="ARBA00015086"/>
    </source>
</evidence>
<dbReference type="Pfam" id="PF08042">
    <property type="entry name" value="PqqA"/>
    <property type="match status" value="1"/>
</dbReference>
<dbReference type="GeneID" id="84608400"/>
<dbReference type="RefSeq" id="WP_014852901.1">
    <property type="nucleotide sequence ID" value="NZ_DALYPK010000009.1"/>
</dbReference>
<proteinExistence type="inferred from homology"/>
<dbReference type="Proteomes" id="UP001165292">
    <property type="component" value="Unassembled WGS sequence"/>
</dbReference>
<evidence type="ECO:0000256" key="2">
    <source>
        <dbReference type="ARBA" id="ARBA00009325"/>
    </source>
</evidence>
<evidence type="ECO:0000313" key="11">
    <source>
        <dbReference type="Proteomes" id="UP001165292"/>
    </source>
</evidence>
<feature type="cross-link" description="Pyrroloquinoline quinone (Glu-Tyr)" evidence="7">
    <location>
        <begin position="15"/>
        <end position="19"/>
    </location>
</feature>
<comment type="caution">
    <text evidence="8">The sequence shown here is derived from an EMBL/GenBank/DDBJ whole genome shotgun (WGS) entry which is preliminary data.</text>
</comment>
<organism evidence="8 11">
    <name type="scientific">Stutzerimonas nitrititolerans</name>
    <dbReference type="NCBI Taxonomy" id="2482751"/>
    <lineage>
        <taxon>Bacteria</taxon>
        <taxon>Pseudomonadati</taxon>
        <taxon>Pseudomonadota</taxon>
        <taxon>Gammaproteobacteria</taxon>
        <taxon>Pseudomonadales</taxon>
        <taxon>Pseudomonadaceae</taxon>
        <taxon>Stutzerimonas</taxon>
    </lineage>
</organism>
<reference evidence="9 10" key="1">
    <citation type="submission" date="2018-10" db="EMBL/GenBank/DDBJ databases">
        <title>Pseudomonas sp. GL14 genome.</title>
        <authorList>
            <person name="Peng J."/>
            <person name="Liu Z.-P."/>
        </authorList>
    </citation>
    <scope>NUCLEOTIDE SEQUENCE [LARGE SCALE GENOMIC DNA]</scope>
    <source>
        <strain evidence="9 10">GL14</strain>
    </source>
</reference>
<keyword evidence="4 7" id="KW-0884">PQQ biosynthesis</keyword>
<evidence type="ECO:0000256" key="4">
    <source>
        <dbReference type="ARBA" id="ARBA00022905"/>
    </source>
</evidence>
<comment type="pathway">
    <text evidence="1 7">Cofactor biosynthesis; pyrroloquinoline quinone biosynthesis.</text>
</comment>
<evidence type="ECO:0000256" key="6">
    <source>
        <dbReference type="ARBA" id="ARBA00030967"/>
    </source>
</evidence>
<comment type="function">
    <text evidence="5 7">Required for coenzyme pyrroloquinoline quinone (PQQ) biosynthesis. PQQ is probably formed by cross-linking a specific glutamate to a specific tyrosine residue and excising these residues from the peptide.</text>
</comment>
<sequence>MWTKPAFTDLRLGFEVTLYFANR</sequence>
<name>A0AA41WHL9_9GAMM</name>
<evidence type="ECO:0000313" key="8">
    <source>
        <dbReference type="EMBL" id="MCO7543184.1"/>
    </source>
</evidence>
<gene>
    <name evidence="7 8" type="primary">pqqA</name>
    <name evidence="9" type="ORF">EA795_05055</name>
    <name evidence="8" type="ORF">NJF43_00230</name>
</gene>